<feature type="domain" description="Glycosyl hydrolase family 95 catalytic" evidence="3">
    <location>
        <begin position="333"/>
        <end position="743"/>
    </location>
</feature>
<dbReference type="PANTHER" id="PTHR31084">
    <property type="entry name" value="ALPHA-L-FUCOSIDASE 2"/>
    <property type="match status" value="1"/>
</dbReference>
<keyword evidence="5" id="KW-1185">Reference proteome</keyword>
<reference evidence="5" key="2">
    <citation type="submission" date="2019-02" db="EMBL/GenBank/DDBJ databases">
        <title>Granulicella sibirica sp. nov., a psychrotolerant acidobacterium isolated from an organic soil layer in forested tundra, West Siberia.</title>
        <authorList>
            <person name="Oshkin I.Y."/>
            <person name="Kulichevskaya I.S."/>
            <person name="Rijpstra W.I.C."/>
            <person name="Sinninghe Damste J.S."/>
            <person name="Rakitin A.L."/>
            <person name="Ravin N.V."/>
            <person name="Dedysh S.N."/>
        </authorList>
    </citation>
    <scope>NUCLEOTIDE SEQUENCE [LARGE SCALE GENOMIC DNA]</scope>
    <source>
        <strain evidence="5">AF10</strain>
    </source>
</reference>
<evidence type="ECO:0000259" key="1">
    <source>
        <dbReference type="Pfam" id="PF14498"/>
    </source>
</evidence>
<dbReference type="SUPFAM" id="SSF48208">
    <property type="entry name" value="Six-hairpin glycosidases"/>
    <property type="match status" value="1"/>
</dbReference>
<gene>
    <name evidence="4" type="ORF">GRAN_0858</name>
</gene>
<dbReference type="RefSeq" id="WP_128911706.1">
    <property type="nucleotide sequence ID" value="NZ_RDSM01000001.1"/>
</dbReference>
<accession>A0A4Q0T625</accession>
<sequence length="845" mass="91627">MGRITRRGFVTAASSVVGGFSIGKRKALAWAQPVTSYPGERLALWYDKPSAAWVDALPVGNGRLGAMVYGGGDDGSPQREVLQLNEDTLWSGKPIDGNNLDAPNHLAEVRKAVLEQKDYHLADKLCQKLQGKFAESYQPAGNLRIDFKHDAAVTEYRRELDLDQAVATTQYKADGVSYKREVFSSAPDQVIVVRVTANKPHALNATLSFDGELQKSVTAVSDRRLLMTGKAAAHIAGAGHPNSEKPVTLSDTPGDGMYFVTMLNVLVDGGSSKAAKHEHGAGTLSIADASSFTIFLNVATGYRGFQNAPDLTIEQITAKCAVPLEKAMKVPLSTLRERHVADHQRLFRRSSLHLPSAGTDAPLRPTNERVRNYTPGDAALLALYFQYGRYLLIASSRPGSQPANLQGIWSYEVTPPWSSNWTTNINVQMNYWLAETCNLSECASPLFDWIADLSKTGAVAAKETYGLPGWCSHHNVDIWRSANPVGEGVGQPTWANWGMCGPWVCEHLYEHFLFTGDRAFLGSRAYPLMKGSAEFCLAWLIEDGNGHLTTCPSFSTENDFLAPDGKKAMTSAGCTMDMALMRELFGNCIASARLLGIDAEFAGKLEAAMKRLVPYQVGKHGQLQEWAIDFDESTPGQRHMSHMYPLYPGCQIAPEGTPDLAKAARVSLERRLAAGGAYTGWSRAWAIAFWSRLHDGDMALESLVMLMLHSTNINLFDTHPAGKGQIFQIDGNFGTTAAIAELLLQSHDGSIRLLPALPAKWAEGEYRGLRARGGLEVDLAWAAGKATSCTIRCNQAGEVRLHAPKGQSIARVTSGVAAPALTQAAAGGVTVKLQAGRSYRVTFSA</sequence>
<dbReference type="Gene3D" id="2.60.40.1180">
    <property type="entry name" value="Golgi alpha-mannosidase II"/>
    <property type="match status" value="1"/>
</dbReference>
<dbReference type="InterPro" id="IPR013780">
    <property type="entry name" value="Glyco_hydro_b"/>
</dbReference>
<dbReference type="AlphaFoldDB" id="A0A4Q0T625"/>
<dbReference type="InterPro" id="IPR016518">
    <property type="entry name" value="Alpha-L-fucosidase"/>
</dbReference>
<name>A0A4Q0T625_9BACT</name>
<reference evidence="4 5" key="1">
    <citation type="submission" date="2018-11" db="EMBL/GenBank/DDBJ databases">
        <authorList>
            <person name="Mardanov A.V."/>
            <person name="Ravin N.V."/>
            <person name="Dedysh S.N."/>
        </authorList>
    </citation>
    <scope>NUCLEOTIDE SEQUENCE [LARGE SCALE GENOMIC DNA]</scope>
    <source>
        <strain evidence="4 5">AF10</strain>
    </source>
</reference>
<evidence type="ECO:0000259" key="3">
    <source>
        <dbReference type="Pfam" id="PF22124"/>
    </source>
</evidence>
<dbReference type="Pfam" id="PF22124">
    <property type="entry name" value="Glyco_hydro_95_cat"/>
    <property type="match status" value="1"/>
</dbReference>
<evidence type="ECO:0000259" key="2">
    <source>
        <dbReference type="Pfam" id="PF21307"/>
    </source>
</evidence>
<dbReference type="PANTHER" id="PTHR31084:SF0">
    <property type="entry name" value="ALPHA-L-FUCOSIDASE 2"/>
    <property type="match status" value="1"/>
</dbReference>
<feature type="domain" description="Alpha fucosidase A-like C-terminal" evidence="2">
    <location>
        <begin position="745"/>
        <end position="841"/>
    </location>
</feature>
<dbReference type="PIRSF" id="PIRSF007663">
    <property type="entry name" value="UCP007663"/>
    <property type="match status" value="1"/>
</dbReference>
<evidence type="ECO:0000313" key="5">
    <source>
        <dbReference type="Proteomes" id="UP000289437"/>
    </source>
</evidence>
<protein>
    <submittedName>
        <fullName evidence="4">Putative large secreted protein</fullName>
    </submittedName>
</protein>
<dbReference type="Pfam" id="PF14498">
    <property type="entry name" value="Glyco_hyd_65N_2"/>
    <property type="match status" value="1"/>
</dbReference>
<organism evidence="4 5">
    <name type="scientific">Granulicella sibirica</name>
    <dbReference type="NCBI Taxonomy" id="2479048"/>
    <lineage>
        <taxon>Bacteria</taxon>
        <taxon>Pseudomonadati</taxon>
        <taxon>Acidobacteriota</taxon>
        <taxon>Terriglobia</taxon>
        <taxon>Terriglobales</taxon>
        <taxon>Acidobacteriaceae</taxon>
        <taxon>Granulicella</taxon>
    </lineage>
</organism>
<dbReference type="InterPro" id="IPR049053">
    <property type="entry name" value="AFCA-like_C"/>
</dbReference>
<comment type="caution">
    <text evidence="4">The sequence shown here is derived from an EMBL/GenBank/DDBJ whole genome shotgun (WGS) entry which is preliminary data.</text>
</comment>
<dbReference type="EMBL" id="RDSM01000001">
    <property type="protein sequence ID" value="RXH57548.1"/>
    <property type="molecule type" value="Genomic_DNA"/>
</dbReference>
<feature type="domain" description="Glycosyl hydrolase family 95 N-terminal" evidence="1">
    <location>
        <begin position="44"/>
        <end position="303"/>
    </location>
</feature>
<dbReference type="Gene3D" id="2.70.98.50">
    <property type="entry name" value="putative glycoside hydrolase family protein from bacillus halodurans"/>
    <property type="match status" value="1"/>
</dbReference>
<dbReference type="Pfam" id="PF21307">
    <property type="entry name" value="Glyco_hydro_95_C"/>
    <property type="match status" value="1"/>
</dbReference>
<dbReference type="OrthoDB" id="9802600at2"/>
<dbReference type="Proteomes" id="UP000289437">
    <property type="component" value="Unassembled WGS sequence"/>
</dbReference>
<proteinExistence type="predicted"/>
<dbReference type="GO" id="GO:0005975">
    <property type="term" value="P:carbohydrate metabolic process"/>
    <property type="evidence" value="ECO:0007669"/>
    <property type="project" value="InterPro"/>
</dbReference>
<evidence type="ECO:0000313" key="4">
    <source>
        <dbReference type="EMBL" id="RXH57548.1"/>
    </source>
</evidence>
<dbReference type="GO" id="GO:0004560">
    <property type="term" value="F:alpha-L-fucosidase activity"/>
    <property type="evidence" value="ECO:0007669"/>
    <property type="project" value="InterPro"/>
</dbReference>
<dbReference type="InterPro" id="IPR008928">
    <property type="entry name" value="6-hairpin_glycosidase_sf"/>
</dbReference>
<dbReference type="InterPro" id="IPR027414">
    <property type="entry name" value="GH95_N_dom"/>
</dbReference>
<dbReference type="InterPro" id="IPR054363">
    <property type="entry name" value="GH95_cat"/>
</dbReference>